<organism evidence="9 10">
    <name type="scientific">Listeria booriae</name>
    <dbReference type="NCBI Taxonomy" id="1552123"/>
    <lineage>
        <taxon>Bacteria</taxon>
        <taxon>Bacillati</taxon>
        <taxon>Bacillota</taxon>
        <taxon>Bacilli</taxon>
        <taxon>Bacillales</taxon>
        <taxon>Listeriaceae</taxon>
        <taxon>Listeria</taxon>
    </lineage>
</organism>
<gene>
    <name evidence="9" type="ORF">HB907_06695</name>
</gene>
<comment type="similarity">
    <text evidence="2">Belongs to the CpsC/CapA family.</text>
</comment>
<evidence type="ECO:0000256" key="4">
    <source>
        <dbReference type="ARBA" id="ARBA00022692"/>
    </source>
</evidence>
<evidence type="ECO:0000313" key="10">
    <source>
        <dbReference type="Proteomes" id="UP000586951"/>
    </source>
</evidence>
<dbReference type="Pfam" id="PF02706">
    <property type="entry name" value="Wzz"/>
    <property type="match status" value="1"/>
</dbReference>
<proteinExistence type="inferred from homology"/>
<dbReference type="GO" id="GO:0005886">
    <property type="term" value="C:plasma membrane"/>
    <property type="evidence" value="ECO:0007669"/>
    <property type="project" value="UniProtKB-SubCell"/>
</dbReference>
<evidence type="ECO:0000313" key="9">
    <source>
        <dbReference type="EMBL" id="MBC1565086.1"/>
    </source>
</evidence>
<sequence>MDSIDLRKLFQITKKNIWLIIILSAIGIIVASVMTFCIIPKGYNATTQILVTQAKESNDVVQSSEIQANIQMVNTYSVILKSKQLLKDVAKEYPTYSANSLLKKITVASDSNSQVIDVTVTDGNPTTAVNLANSLGDQFIRSTSKMIKTNHASILSRADLEDSKLPASPNHMIHLSLGLLIGLFLSFLVIVLREVLDSTIKTEVDIETSLGLPILGIINHVEKGGTNS</sequence>
<dbReference type="RefSeq" id="WP_185417177.1">
    <property type="nucleotide sequence ID" value="NZ_JAARRU010000002.1"/>
</dbReference>
<evidence type="ECO:0000256" key="7">
    <source>
        <dbReference type="SAM" id="Phobius"/>
    </source>
</evidence>
<evidence type="ECO:0000256" key="5">
    <source>
        <dbReference type="ARBA" id="ARBA00022989"/>
    </source>
</evidence>
<dbReference type="EMBL" id="JAARRU010000002">
    <property type="protein sequence ID" value="MBC1565086.1"/>
    <property type="molecule type" value="Genomic_DNA"/>
</dbReference>
<comment type="caution">
    <text evidence="9">The sequence shown here is derived from an EMBL/GenBank/DDBJ whole genome shotgun (WGS) entry which is preliminary data.</text>
</comment>
<feature type="transmembrane region" description="Helical" evidence="7">
    <location>
        <begin position="172"/>
        <end position="192"/>
    </location>
</feature>
<keyword evidence="6 7" id="KW-0472">Membrane</keyword>
<feature type="transmembrane region" description="Helical" evidence="7">
    <location>
        <begin position="17"/>
        <end position="39"/>
    </location>
</feature>
<keyword evidence="3" id="KW-1003">Cell membrane</keyword>
<feature type="domain" description="Polysaccharide chain length determinant N-terminal" evidence="8">
    <location>
        <begin position="2"/>
        <end position="92"/>
    </location>
</feature>
<evidence type="ECO:0000256" key="2">
    <source>
        <dbReference type="ARBA" id="ARBA00006683"/>
    </source>
</evidence>
<evidence type="ECO:0000256" key="6">
    <source>
        <dbReference type="ARBA" id="ARBA00023136"/>
    </source>
</evidence>
<dbReference type="PANTHER" id="PTHR32309">
    <property type="entry name" value="TYROSINE-PROTEIN KINASE"/>
    <property type="match status" value="1"/>
</dbReference>
<evidence type="ECO:0000256" key="1">
    <source>
        <dbReference type="ARBA" id="ARBA00004651"/>
    </source>
</evidence>
<dbReference type="InterPro" id="IPR003856">
    <property type="entry name" value="LPS_length_determ_N"/>
</dbReference>
<evidence type="ECO:0000259" key="8">
    <source>
        <dbReference type="Pfam" id="PF02706"/>
    </source>
</evidence>
<dbReference type="GO" id="GO:0004713">
    <property type="term" value="F:protein tyrosine kinase activity"/>
    <property type="evidence" value="ECO:0007669"/>
    <property type="project" value="TreeGrafter"/>
</dbReference>
<dbReference type="Proteomes" id="UP000586951">
    <property type="component" value="Unassembled WGS sequence"/>
</dbReference>
<name>A0A841ZWV7_9LIST</name>
<accession>A0A841ZWV7</accession>
<dbReference type="InterPro" id="IPR050445">
    <property type="entry name" value="Bact_polysacc_biosynth/exp"/>
</dbReference>
<dbReference type="PANTHER" id="PTHR32309:SF13">
    <property type="entry name" value="FERRIC ENTEROBACTIN TRANSPORT PROTEIN FEPE"/>
    <property type="match status" value="1"/>
</dbReference>
<reference evidence="9 10" key="1">
    <citation type="submission" date="2020-03" db="EMBL/GenBank/DDBJ databases">
        <title>Soil Listeria distribution.</title>
        <authorList>
            <person name="Liao J."/>
            <person name="Wiedmann M."/>
        </authorList>
    </citation>
    <scope>NUCLEOTIDE SEQUENCE [LARGE SCALE GENOMIC DNA]</scope>
    <source>
        <strain evidence="9 10">FSL L7-1427</strain>
    </source>
</reference>
<protein>
    <recommendedName>
        <fullName evidence="8">Polysaccharide chain length determinant N-terminal domain-containing protein</fullName>
    </recommendedName>
</protein>
<keyword evidence="5 7" id="KW-1133">Transmembrane helix</keyword>
<comment type="subcellular location">
    <subcellularLocation>
        <location evidence="1">Cell membrane</location>
        <topology evidence="1">Multi-pass membrane protein</topology>
    </subcellularLocation>
</comment>
<evidence type="ECO:0000256" key="3">
    <source>
        <dbReference type="ARBA" id="ARBA00022475"/>
    </source>
</evidence>
<dbReference type="AlphaFoldDB" id="A0A841ZWV7"/>
<keyword evidence="4 7" id="KW-0812">Transmembrane</keyword>